<evidence type="ECO:0000313" key="1">
    <source>
        <dbReference type="EMBL" id="QJA70913.1"/>
    </source>
</evidence>
<accession>A0A6M3JLT8</accession>
<name>A0A6M3JLT8_9ZZZZ</name>
<gene>
    <name evidence="1" type="ORF">MM415A03501_0006</name>
</gene>
<sequence>MVSSMDNPELIELAETQLEQFILVAHKSGLNYWQILKLLLAHCVTLQMQADVEFYMKLS</sequence>
<dbReference type="EMBL" id="MT141831">
    <property type="protein sequence ID" value="QJA70913.1"/>
    <property type="molecule type" value="Genomic_DNA"/>
</dbReference>
<protein>
    <submittedName>
        <fullName evidence="1">Uncharacterized protein</fullName>
    </submittedName>
</protein>
<reference evidence="1" key="1">
    <citation type="submission" date="2020-03" db="EMBL/GenBank/DDBJ databases">
        <title>The deep terrestrial virosphere.</title>
        <authorList>
            <person name="Holmfeldt K."/>
            <person name="Nilsson E."/>
            <person name="Simone D."/>
            <person name="Lopez-Fernandez M."/>
            <person name="Wu X."/>
            <person name="de Brujin I."/>
            <person name="Lundin D."/>
            <person name="Andersson A."/>
            <person name="Bertilsson S."/>
            <person name="Dopson M."/>
        </authorList>
    </citation>
    <scope>NUCLEOTIDE SEQUENCE</scope>
    <source>
        <strain evidence="1">MM415A03501</strain>
    </source>
</reference>
<proteinExistence type="predicted"/>
<organism evidence="1">
    <name type="scientific">viral metagenome</name>
    <dbReference type="NCBI Taxonomy" id="1070528"/>
    <lineage>
        <taxon>unclassified sequences</taxon>
        <taxon>metagenomes</taxon>
        <taxon>organismal metagenomes</taxon>
    </lineage>
</organism>
<dbReference type="AlphaFoldDB" id="A0A6M3JLT8"/>